<protein>
    <recommendedName>
        <fullName evidence="3">Thiol-disulfide oxidoreductase DCC family protein</fullName>
    </recommendedName>
</protein>
<dbReference type="Pfam" id="PF04134">
    <property type="entry name" value="DCC1-like"/>
    <property type="match status" value="1"/>
</dbReference>
<dbReference type="InterPro" id="IPR007263">
    <property type="entry name" value="DCC1-like"/>
</dbReference>
<reference evidence="1 2" key="1">
    <citation type="submission" date="2018-03" db="EMBL/GenBank/DDBJ databases">
        <title>Brevisbacillus phylogenomics.</title>
        <authorList>
            <person name="Dunlap C."/>
        </authorList>
    </citation>
    <scope>NUCLEOTIDE SEQUENCE [LARGE SCALE GENOMIC DNA]</scope>
    <source>
        <strain evidence="1 2">NRRL NRS-1210</strain>
    </source>
</reference>
<name>A0A2P7VAV4_9BACL</name>
<dbReference type="AlphaFoldDB" id="A0A2P7VAV4"/>
<gene>
    <name evidence="1" type="ORF">C7R93_11570</name>
</gene>
<comment type="caution">
    <text evidence="1">The sequence shown here is derived from an EMBL/GenBank/DDBJ whole genome shotgun (WGS) entry which is preliminary data.</text>
</comment>
<dbReference type="PANTHER" id="PTHR33639:SF2">
    <property type="entry name" value="DUF393 DOMAIN-CONTAINING PROTEIN"/>
    <property type="match status" value="1"/>
</dbReference>
<dbReference type="GO" id="GO:0015035">
    <property type="term" value="F:protein-disulfide reductase activity"/>
    <property type="evidence" value="ECO:0007669"/>
    <property type="project" value="InterPro"/>
</dbReference>
<evidence type="ECO:0000313" key="1">
    <source>
        <dbReference type="EMBL" id="PSJ96322.1"/>
    </source>
</evidence>
<dbReference type="PANTHER" id="PTHR33639">
    <property type="entry name" value="THIOL-DISULFIDE OXIDOREDUCTASE DCC"/>
    <property type="match status" value="1"/>
</dbReference>
<proteinExistence type="predicted"/>
<evidence type="ECO:0000313" key="2">
    <source>
        <dbReference type="Proteomes" id="UP000240419"/>
    </source>
</evidence>
<dbReference type="InterPro" id="IPR052927">
    <property type="entry name" value="DCC_oxidoreductase"/>
</dbReference>
<dbReference type="RefSeq" id="WP_106838940.1">
    <property type="nucleotide sequence ID" value="NZ_JARMEZ010000021.1"/>
</dbReference>
<keyword evidence="2" id="KW-1185">Reference proteome</keyword>
<accession>A0A2P7VAV4</accession>
<dbReference type="OrthoDB" id="9785438at2"/>
<evidence type="ECO:0008006" key="3">
    <source>
        <dbReference type="Google" id="ProtNLM"/>
    </source>
</evidence>
<dbReference type="Proteomes" id="UP000240419">
    <property type="component" value="Unassembled WGS sequence"/>
</dbReference>
<organism evidence="1 2">
    <name type="scientific">Brevibacillus fortis</name>
    <dbReference type="NCBI Taxonomy" id="2126352"/>
    <lineage>
        <taxon>Bacteria</taxon>
        <taxon>Bacillati</taxon>
        <taxon>Bacillota</taxon>
        <taxon>Bacilli</taxon>
        <taxon>Bacillales</taxon>
        <taxon>Paenibacillaceae</taxon>
        <taxon>Brevibacillus</taxon>
    </lineage>
</organism>
<dbReference type="EMBL" id="PXZM01000016">
    <property type="protein sequence ID" value="PSJ96322.1"/>
    <property type="molecule type" value="Genomic_DNA"/>
</dbReference>
<sequence>MEGCLMKAGRELDHPEYLLLFDGVCHLCHGAVQFILKRDPHGHIHFASLQSQRAQEILSHFDYQEKDMSSVVFIANGQLYTKSDAILHVGRKLQGGWPLLSSVARLIPRPVRDPIYDWVARNRYRWMGKAEQCMLPTPQIRSRFLDE</sequence>